<dbReference type="InterPro" id="IPR006638">
    <property type="entry name" value="Elp3/MiaA/NifB-like_rSAM"/>
</dbReference>
<dbReference type="SFLD" id="SFLDG01082">
    <property type="entry name" value="B12-binding_domain_containing"/>
    <property type="match status" value="1"/>
</dbReference>
<dbReference type="InterPro" id="IPR006158">
    <property type="entry name" value="Cobalamin-bd"/>
</dbReference>
<dbReference type="EMBL" id="CP002582">
    <property type="protein sequence ID" value="ADZ83036.1"/>
    <property type="molecule type" value="Genomic_DNA"/>
</dbReference>
<keyword evidence="2" id="KW-0489">Methyltransferase</keyword>
<dbReference type="SFLD" id="SFLDS00029">
    <property type="entry name" value="Radical_SAM"/>
    <property type="match status" value="1"/>
</dbReference>
<dbReference type="GO" id="GO:0051539">
    <property type="term" value="F:4 iron, 4 sulfur cluster binding"/>
    <property type="evidence" value="ECO:0007669"/>
    <property type="project" value="UniProtKB-KW"/>
</dbReference>
<dbReference type="CDD" id="cd01335">
    <property type="entry name" value="Radical_SAM"/>
    <property type="match status" value="1"/>
</dbReference>
<dbReference type="SUPFAM" id="SSF102114">
    <property type="entry name" value="Radical SAM enzymes"/>
    <property type="match status" value="1"/>
</dbReference>
<dbReference type="PANTHER" id="PTHR43409">
    <property type="entry name" value="ANAEROBIC MAGNESIUM-PROTOPORPHYRIN IX MONOMETHYL ESTER CYCLASE-RELATED"/>
    <property type="match status" value="1"/>
</dbReference>
<name>F2JHD8_CELLD</name>
<evidence type="ECO:0000259" key="8">
    <source>
        <dbReference type="PROSITE" id="PS51332"/>
    </source>
</evidence>
<dbReference type="InterPro" id="IPR051198">
    <property type="entry name" value="BchE-like"/>
</dbReference>
<dbReference type="InterPro" id="IPR007197">
    <property type="entry name" value="rSAM"/>
</dbReference>
<dbReference type="Gene3D" id="3.40.50.280">
    <property type="entry name" value="Cobalamin-binding domain"/>
    <property type="match status" value="1"/>
</dbReference>
<keyword evidence="6" id="KW-0408">Iron</keyword>
<comment type="cofactor">
    <cofactor evidence="1">
        <name>[4Fe-4S] cluster</name>
        <dbReference type="ChEBI" id="CHEBI:49883"/>
    </cofactor>
</comment>
<evidence type="ECO:0000313" key="10">
    <source>
        <dbReference type="EMBL" id="ADZ83036.1"/>
    </source>
</evidence>
<dbReference type="SMART" id="SM00729">
    <property type="entry name" value="Elp3"/>
    <property type="match status" value="1"/>
</dbReference>
<proteinExistence type="predicted"/>
<dbReference type="HOGENOM" id="CLU_021572_5_1_9"/>
<gene>
    <name evidence="10" type="ordered locus">Clole_1310</name>
</gene>
<dbReference type="InterPro" id="IPR034466">
    <property type="entry name" value="Methyltransferase_Class_B"/>
</dbReference>
<feature type="domain" description="B12-binding" evidence="8">
    <location>
        <begin position="1"/>
        <end position="134"/>
    </location>
</feature>
<keyword evidence="3" id="KW-0808">Transferase</keyword>
<keyword evidence="11" id="KW-1185">Reference proteome</keyword>
<evidence type="ECO:0000256" key="3">
    <source>
        <dbReference type="ARBA" id="ARBA00022679"/>
    </source>
</evidence>
<dbReference type="PROSITE" id="PS51332">
    <property type="entry name" value="B12_BINDING"/>
    <property type="match status" value="1"/>
</dbReference>
<dbReference type="Gene3D" id="3.80.30.20">
    <property type="entry name" value="tm_1862 like domain"/>
    <property type="match status" value="1"/>
</dbReference>
<dbReference type="RefSeq" id="WP_013656335.1">
    <property type="nucleotide sequence ID" value="NC_015275.1"/>
</dbReference>
<dbReference type="GO" id="GO:0031419">
    <property type="term" value="F:cobalamin binding"/>
    <property type="evidence" value="ECO:0007669"/>
    <property type="project" value="InterPro"/>
</dbReference>
<keyword evidence="4" id="KW-0949">S-adenosyl-L-methionine</keyword>
<dbReference type="Pfam" id="PF04055">
    <property type="entry name" value="Radical_SAM"/>
    <property type="match status" value="1"/>
</dbReference>
<dbReference type="eggNOG" id="COG1032">
    <property type="taxonomic scope" value="Bacteria"/>
</dbReference>
<dbReference type="PANTHER" id="PTHR43409:SF7">
    <property type="entry name" value="BLL1977 PROTEIN"/>
    <property type="match status" value="1"/>
</dbReference>
<dbReference type="GO" id="GO:0003824">
    <property type="term" value="F:catalytic activity"/>
    <property type="evidence" value="ECO:0007669"/>
    <property type="project" value="InterPro"/>
</dbReference>
<dbReference type="KEGG" id="cle:Clole_1310"/>
<dbReference type="GO" id="GO:0005829">
    <property type="term" value="C:cytosol"/>
    <property type="evidence" value="ECO:0007669"/>
    <property type="project" value="TreeGrafter"/>
</dbReference>
<evidence type="ECO:0000256" key="5">
    <source>
        <dbReference type="ARBA" id="ARBA00022723"/>
    </source>
</evidence>
<evidence type="ECO:0000256" key="6">
    <source>
        <dbReference type="ARBA" id="ARBA00023004"/>
    </source>
</evidence>
<dbReference type="Pfam" id="PF02310">
    <property type="entry name" value="B12-binding"/>
    <property type="match status" value="1"/>
</dbReference>
<reference evidence="10 11" key="1">
    <citation type="journal article" date="2011" name="J. Bacteriol.">
        <title>Complete genome sequence of the cellulose-degrading bacterium Cellulosilyticum lentocellum.</title>
        <authorList>
            <consortium name="US DOE Joint Genome Institute"/>
            <person name="Miller D.A."/>
            <person name="Suen G."/>
            <person name="Bruce D."/>
            <person name="Copeland A."/>
            <person name="Cheng J.F."/>
            <person name="Detter C."/>
            <person name="Goodwin L.A."/>
            <person name="Han C.S."/>
            <person name="Hauser L.J."/>
            <person name="Land M.L."/>
            <person name="Lapidus A."/>
            <person name="Lucas S."/>
            <person name="Meincke L."/>
            <person name="Pitluck S."/>
            <person name="Tapia R."/>
            <person name="Teshima H."/>
            <person name="Woyke T."/>
            <person name="Fox B.G."/>
            <person name="Angert E.R."/>
            <person name="Currie C.R."/>
        </authorList>
    </citation>
    <scope>NUCLEOTIDE SEQUENCE [LARGE SCALE GENOMIC DNA]</scope>
    <source>
        <strain evidence="11">ATCC 49066 / DSM 5427 / NCIMB 11756 / RHM5</strain>
    </source>
</reference>
<feature type="domain" description="Radical SAM core" evidence="9">
    <location>
        <begin position="158"/>
        <end position="379"/>
    </location>
</feature>
<keyword evidence="7" id="KW-0411">Iron-sulfur</keyword>
<accession>F2JHD8</accession>
<dbReference type="AlphaFoldDB" id="F2JHD8"/>
<dbReference type="PROSITE" id="PS51918">
    <property type="entry name" value="RADICAL_SAM"/>
    <property type="match status" value="1"/>
</dbReference>
<dbReference type="InterPro" id="IPR023404">
    <property type="entry name" value="rSAM_horseshoe"/>
</dbReference>
<evidence type="ECO:0000259" key="9">
    <source>
        <dbReference type="PROSITE" id="PS51918"/>
    </source>
</evidence>
<dbReference type="InterPro" id="IPR058240">
    <property type="entry name" value="rSAM_sf"/>
</dbReference>
<dbReference type="STRING" id="642492.Clole_1310"/>
<evidence type="ECO:0000313" key="11">
    <source>
        <dbReference type="Proteomes" id="UP000008467"/>
    </source>
</evidence>
<evidence type="ECO:0000256" key="4">
    <source>
        <dbReference type="ARBA" id="ARBA00022691"/>
    </source>
</evidence>
<evidence type="ECO:0000256" key="2">
    <source>
        <dbReference type="ARBA" id="ARBA00022603"/>
    </source>
</evidence>
<keyword evidence="5" id="KW-0479">Metal-binding</keyword>
<dbReference type="Proteomes" id="UP000008467">
    <property type="component" value="Chromosome"/>
</dbReference>
<dbReference type="GO" id="GO:0046872">
    <property type="term" value="F:metal ion binding"/>
    <property type="evidence" value="ECO:0007669"/>
    <property type="project" value="UniProtKB-KW"/>
</dbReference>
<evidence type="ECO:0000256" key="7">
    <source>
        <dbReference type="ARBA" id="ARBA00023014"/>
    </source>
</evidence>
<protein>
    <submittedName>
        <fullName evidence="10">Radical SAM domain protein</fullName>
    </submittedName>
</protein>
<dbReference type="SFLD" id="SFLDG01123">
    <property type="entry name" value="methyltransferase_(Class_B)"/>
    <property type="match status" value="1"/>
</dbReference>
<organism evidence="10 11">
    <name type="scientific">Cellulosilyticum lentocellum (strain ATCC 49066 / DSM 5427 / NCIMB 11756 / RHM5)</name>
    <name type="common">Clostridium lentocellum</name>
    <dbReference type="NCBI Taxonomy" id="642492"/>
    <lineage>
        <taxon>Bacteria</taxon>
        <taxon>Bacillati</taxon>
        <taxon>Bacillota</taxon>
        <taxon>Clostridia</taxon>
        <taxon>Lachnospirales</taxon>
        <taxon>Cellulosilyticaceae</taxon>
        <taxon>Cellulosilyticum</taxon>
    </lineage>
</organism>
<sequence length="441" mass="49730">MKIALLAPAGAMHRYNGNFGKSLHYAPLTLTTLAALVPEELNAEVVIYDETVGVIPLDLEADLIGITCITGTAPRCYAYGDYFRKKGIKVFIGGVHPSIMPEEAALHADVVMTGFSEFTFPQMLKDFIRGELKPIYHQGCNFKIEGRPIPRRELLNKKGYITTNTVELVRGCSHPCTFCAYPTAFGRTVYKRPIEEVVAEIAALNAKIIVFPDVNLIIDIEYAKKLFKALIPLKIYWLGLVTSHVGMDDELLKIFEKSGCKGLLIGFESISQESQAYVHKGVNQVASYAELMNKLHAHGILVQGCFAFGGDHEDTSVFERTVEMVTKVKIDLPRYSILTPFPKTELYRQLDKAGRIFERNWAMYDVEHCVFTPAQMTVEELEAGITWAWKETYKTSNILKRLAPFRHTPWLSIPLNMGYKGYANKYELFTREVMCDNSSIQ</sequence>
<evidence type="ECO:0000256" key="1">
    <source>
        <dbReference type="ARBA" id="ARBA00001966"/>
    </source>
</evidence>